<feature type="compositionally biased region" description="Low complexity" evidence="6">
    <location>
        <begin position="521"/>
        <end position="533"/>
    </location>
</feature>
<reference evidence="9" key="1">
    <citation type="submission" date="2025-08" db="UniProtKB">
        <authorList>
            <consortium name="RefSeq"/>
        </authorList>
    </citation>
    <scope>IDENTIFICATION</scope>
    <source>
        <strain evidence="9">Aabys</strain>
        <tissue evidence="9">Whole body</tissue>
    </source>
</reference>
<dbReference type="SMART" id="SM00105">
    <property type="entry name" value="ArfGap"/>
    <property type="match status" value="1"/>
</dbReference>
<keyword evidence="1" id="KW-0479">Metal-binding</keyword>
<dbReference type="RefSeq" id="XP_058979864.1">
    <property type="nucleotide sequence ID" value="XM_059123881.1"/>
</dbReference>
<accession>A0ABM3V271</accession>
<dbReference type="PRINTS" id="PR00405">
    <property type="entry name" value="REVINTRACTNG"/>
</dbReference>
<dbReference type="CDD" id="cd08838">
    <property type="entry name" value="ArfGap_AGFG"/>
    <property type="match status" value="1"/>
</dbReference>
<dbReference type="GeneID" id="101891816"/>
<dbReference type="InterPro" id="IPR037278">
    <property type="entry name" value="ARFGAP/RecO"/>
</dbReference>
<keyword evidence="2" id="KW-0677">Repeat</keyword>
<protein>
    <recommendedName>
        <fullName evidence="7">Arf-GAP domain-containing protein</fullName>
    </recommendedName>
</protein>
<proteinExistence type="predicted"/>
<dbReference type="InterPro" id="IPR052248">
    <property type="entry name" value="Arf-GAP_FG-repeat_protein"/>
</dbReference>
<feature type="compositionally biased region" description="Polar residues" evidence="6">
    <location>
        <begin position="187"/>
        <end position="200"/>
    </location>
</feature>
<sequence length="1159" mass="123844">MAMVRKKQDDKYLEALRELITTGGGNRQCFDCGQKGPTYVNMTIGSFVCTRCSGVLRGLTPPHRVKSISMATFTQDEIDFLKAHGNDVCAKTWLGLWDPKRAVHQDQRELMIDKYERKRYYLEPASPLKSLTNATNLKTSSSSSTAGATTTTSTASSGSATSNNNRSNSNSTHNSSSNNNNHHHTHIQLTPPTSQRTTANGLHKSSSSAISRPHHSGNSTTTSQQNGFNTDAFGLHNGLNLSVGSASTGALSDTSSCASANGFGAEADFVADFGSADIFNATVASSSPASSVGSSSTNNINNGYAKIQQPLRSSGGATSAQQQFMNGNGNSFSSNGENFADFDHAPIYNAAGPNPLADIAEEPNYQFVRKNAVRKKSLRSESLTIKPNERQLKDILEMDNPMHYEDDGQQQQQDYIQFTPNESYLKATSDFNSIIEDFERFLTMNGHKYLDAGDQQQKGEQQAGGDFIAMMQAQQRQMTANTNTSTTKFTPLALAAHATAMAVLGNQNHFNTPAPPPPPSTTTSSNGSNLMTSKNTSLNAQWDVWSLDGSSNTTSMRSNQPQMATGPAAWQTTTSLFDIKEEQQQTQQSIGMSLFSSNSNNGGNILNPSNTTTSFFATGPSTSATTNLIPTTAMAATASSSASETKTGTSMLSNSNPFRMHLDVVCFDDDAALNLFNNNNNNNNSNNNFNSQSPYSASSVSCIATTKTNNNFDFIKNSNSNFDLFKDDVDENSFDNNNQFPHNNNNNKNPFSPPQTPPPTPPPPTEFSLPTNDPVPFAAATSNYYDPFSTDHILQQHPNLLSSSSTATATTTISLSPFSSPSSSSTTSKRPHKVVDFVDENANRIPQNLFNANSKTNYLNSKLEVAAASNNNKNNILNSNIPLSNLSNESQISSISSNTTSTINNYNSNSQLLNYHKNNDYNNNNNNNNDCWRLPMSNGITINKNSTTNGFNNNNNNNSNASTSPAAPAADRYAALKDLDEQLRESKAVAAQAASIVTANVVESGFGNPTNGTVNPFAAHNPAVANPFQSNGNAPNATQLFGQMTLIPNGMVANGFLNGQKAQVNAGFFNYTANGFATTNNNNNASNMNPTAVAATAATTPGVPGATTMYSTGIPNGCGFGFGTMHQQQIAATGAGLTANAFNNPFAASGALNSNNPFL</sequence>
<feature type="compositionally biased region" description="Pro residues" evidence="6">
    <location>
        <begin position="751"/>
        <end position="765"/>
    </location>
</feature>
<dbReference type="PANTHER" id="PTHR46134:SF3">
    <property type="entry name" value="ARFGAP WITH FG REPEATS 1"/>
    <property type="match status" value="1"/>
</dbReference>
<evidence type="ECO:0000256" key="5">
    <source>
        <dbReference type="PROSITE-ProRule" id="PRU00288"/>
    </source>
</evidence>
<dbReference type="Gene3D" id="1.10.220.150">
    <property type="entry name" value="Arf GTPase activating protein"/>
    <property type="match status" value="1"/>
</dbReference>
<feature type="region of interest" description="Disordered" evidence="6">
    <location>
        <begin position="945"/>
        <end position="968"/>
    </location>
</feature>
<feature type="compositionally biased region" description="Low complexity" evidence="6">
    <location>
        <begin position="734"/>
        <end position="750"/>
    </location>
</feature>
<evidence type="ECO:0000313" key="8">
    <source>
        <dbReference type="Proteomes" id="UP001652621"/>
    </source>
</evidence>
<feature type="compositionally biased region" description="Low complexity" evidence="6">
    <location>
        <begin position="133"/>
        <end position="180"/>
    </location>
</feature>
<evidence type="ECO:0000256" key="2">
    <source>
        <dbReference type="ARBA" id="ARBA00022737"/>
    </source>
</evidence>
<feature type="domain" description="Arf-GAP" evidence="7">
    <location>
        <begin position="10"/>
        <end position="129"/>
    </location>
</feature>
<feature type="compositionally biased region" description="Polar residues" evidence="6">
    <location>
        <begin position="217"/>
        <end position="229"/>
    </location>
</feature>
<evidence type="ECO:0000256" key="6">
    <source>
        <dbReference type="SAM" id="MobiDB-lite"/>
    </source>
</evidence>
<dbReference type="InterPro" id="IPR038508">
    <property type="entry name" value="ArfGAP_dom_sf"/>
</dbReference>
<dbReference type="Pfam" id="PF01412">
    <property type="entry name" value="ArfGap"/>
    <property type="match status" value="1"/>
</dbReference>
<dbReference type="PROSITE" id="PS50115">
    <property type="entry name" value="ARFGAP"/>
    <property type="match status" value="1"/>
</dbReference>
<feature type="region of interest" description="Disordered" evidence="6">
    <location>
        <begin position="730"/>
        <end position="775"/>
    </location>
</feature>
<dbReference type="InterPro" id="IPR001164">
    <property type="entry name" value="ArfGAP_dom"/>
</dbReference>
<gene>
    <name evidence="9" type="primary">LOC101891816</name>
</gene>
<keyword evidence="4" id="KW-0862">Zinc</keyword>
<evidence type="ECO:0000256" key="4">
    <source>
        <dbReference type="ARBA" id="ARBA00022833"/>
    </source>
</evidence>
<feature type="region of interest" description="Disordered" evidence="6">
    <location>
        <begin position="133"/>
        <end position="229"/>
    </location>
</feature>
<dbReference type="Proteomes" id="UP001652621">
    <property type="component" value="Unplaced"/>
</dbReference>
<evidence type="ECO:0000313" key="9">
    <source>
        <dbReference type="RefSeq" id="XP_058979864.1"/>
    </source>
</evidence>
<dbReference type="SUPFAM" id="SSF57863">
    <property type="entry name" value="ArfGap/RecO-like zinc finger"/>
    <property type="match status" value="1"/>
</dbReference>
<keyword evidence="3 5" id="KW-0863">Zinc-finger</keyword>
<evidence type="ECO:0000256" key="3">
    <source>
        <dbReference type="ARBA" id="ARBA00022771"/>
    </source>
</evidence>
<evidence type="ECO:0000256" key="1">
    <source>
        <dbReference type="ARBA" id="ARBA00022723"/>
    </source>
</evidence>
<name>A0ABM3V271_MUSDO</name>
<dbReference type="PANTHER" id="PTHR46134">
    <property type="entry name" value="DRONGO, ISOFORM F"/>
    <property type="match status" value="1"/>
</dbReference>
<evidence type="ECO:0000259" key="7">
    <source>
        <dbReference type="PROSITE" id="PS50115"/>
    </source>
</evidence>
<keyword evidence="8" id="KW-1185">Reference proteome</keyword>
<organism evidence="8 9">
    <name type="scientific">Musca domestica</name>
    <name type="common">House fly</name>
    <dbReference type="NCBI Taxonomy" id="7370"/>
    <lineage>
        <taxon>Eukaryota</taxon>
        <taxon>Metazoa</taxon>
        <taxon>Ecdysozoa</taxon>
        <taxon>Arthropoda</taxon>
        <taxon>Hexapoda</taxon>
        <taxon>Insecta</taxon>
        <taxon>Pterygota</taxon>
        <taxon>Neoptera</taxon>
        <taxon>Endopterygota</taxon>
        <taxon>Diptera</taxon>
        <taxon>Brachycera</taxon>
        <taxon>Muscomorpha</taxon>
        <taxon>Muscoidea</taxon>
        <taxon>Muscidae</taxon>
        <taxon>Musca</taxon>
    </lineage>
</organism>
<feature type="region of interest" description="Disordered" evidence="6">
    <location>
        <begin position="507"/>
        <end position="535"/>
    </location>
</feature>